<protein>
    <recommendedName>
        <fullName evidence="8">Isoprenylcysteine carboxyl methyltransferase</fullName>
    </recommendedName>
</protein>
<evidence type="ECO:0000256" key="1">
    <source>
        <dbReference type="ARBA" id="ARBA00004127"/>
    </source>
</evidence>
<keyword evidence="2 5" id="KW-0812">Transmembrane</keyword>
<evidence type="ECO:0000256" key="4">
    <source>
        <dbReference type="ARBA" id="ARBA00023136"/>
    </source>
</evidence>
<dbReference type="RefSeq" id="WP_013367510.1">
    <property type="nucleotide sequence ID" value="NZ_CP012871.1"/>
</dbReference>
<dbReference type="OrthoDB" id="5293276at2"/>
<evidence type="ECO:0000313" key="7">
    <source>
        <dbReference type="Proteomes" id="UP000069162"/>
    </source>
</evidence>
<feature type="transmembrane region" description="Helical" evidence="5">
    <location>
        <begin position="9"/>
        <end position="27"/>
    </location>
</feature>
<gene>
    <name evidence="6" type="ORF">AO703_04225</name>
</gene>
<comment type="subcellular location">
    <subcellularLocation>
        <location evidence="1">Endomembrane system</location>
        <topology evidence="1">Multi-pass membrane protein</topology>
    </subcellularLocation>
</comment>
<proteinExistence type="predicted"/>
<feature type="transmembrane region" description="Helical" evidence="5">
    <location>
        <begin position="76"/>
        <end position="97"/>
    </location>
</feature>
<dbReference type="OMA" id="FWPAGTF"/>
<evidence type="ECO:0000256" key="2">
    <source>
        <dbReference type="ARBA" id="ARBA00022692"/>
    </source>
</evidence>
<feature type="transmembrane region" description="Helical" evidence="5">
    <location>
        <begin position="33"/>
        <end position="55"/>
    </location>
</feature>
<organism evidence="6 7">
    <name type="scientific">[Enterobacter] lignolyticus</name>
    <dbReference type="NCBI Taxonomy" id="1334193"/>
    <lineage>
        <taxon>Bacteria</taxon>
        <taxon>Pseudomonadati</taxon>
        <taxon>Pseudomonadota</taxon>
        <taxon>Gammaproteobacteria</taxon>
        <taxon>Enterobacterales</taxon>
        <taxon>Enterobacteriaceae</taxon>
        <taxon>Pluralibacter</taxon>
    </lineage>
</organism>
<dbReference type="PANTHER" id="PTHR43847:SF1">
    <property type="entry name" value="BLL3993 PROTEIN"/>
    <property type="match status" value="1"/>
</dbReference>
<feature type="transmembrane region" description="Helical" evidence="5">
    <location>
        <begin position="109"/>
        <end position="129"/>
    </location>
</feature>
<dbReference type="GO" id="GO:0012505">
    <property type="term" value="C:endomembrane system"/>
    <property type="evidence" value="ECO:0007669"/>
    <property type="project" value="UniProtKB-SubCell"/>
</dbReference>
<evidence type="ECO:0008006" key="8">
    <source>
        <dbReference type="Google" id="ProtNLM"/>
    </source>
</evidence>
<feature type="transmembrane region" description="Helical" evidence="5">
    <location>
        <begin position="165"/>
        <end position="188"/>
    </location>
</feature>
<evidence type="ECO:0000256" key="3">
    <source>
        <dbReference type="ARBA" id="ARBA00022989"/>
    </source>
</evidence>
<dbReference type="InterPro" id="IPR052527">
    <property type="entry name" value="Metal_cation-efflux_comp"/>
</dbReference>
<dbReference type="Gene3D" id="1.20.120.1630">
    <property type="match status" value="1"/>
</dbReference>
<keyword evidence="4 5" id="KW-0472">Membrane</keyword>
<keyword evidence="3 5" id="KW-1133">Transmembrane helix</keyword>
<evidence type="ECO:0000256" key="5">
    <source>
        <dbReference type="SAM" id="Phobius"/>
    </source>
</evidence>
<accession>A0A806X2J5</accession>
<evidence type="ECO:0000313" key="6">
    <source>
        <dbReference type="EMBL" id="ALR75544.1"/>
    </source>
</evidence>
<dbReference type="Pfam" id="PF04191">
    <property type="entry name" value="PEMT"/>
    <property type="match status" value="1"/>
</dbReference>
<dbReference type="InterPro" id="IPR007318">
    <property type="entry name" value="Phopholipid_MeTrfase"/>
</dbReference>
<reference evidence="7" key="1">
    <citation type="submission" date="2015-10" db="EMBL/GenBank/DDBJ databases">
        <title>Complete Genome Sequencing of Klebsiella sp. strain G5.</title>
        <authorList>
            <person name="Chan K.-G."/>
            <person name="Chen J.-W."/>
        </authorList>
    </citation>
    <scope>NUCLEOTIDE SEQUENCE [LARGE SCALE GENOMIC DNA]</scope>
    <source>
        <strain evidence="7">G5</strain>
    </source>
</reference>
<dbReference type="Proteomes" id="UP000069162">
    <property type="component" value="Chromosome"/>
</dbReference>
<dbReference type="PANTHER" id="PTHR43847">
    <property type="entry name" value="BLL3993 PROTEIN"/>
    <property type="match status" value="1"/>
</dbReference>
<name>A0A806X2J5_9ENTR</name>
<dbReference type="PROSITE" id="PS51257">
    <property type="entry name" value="PROKAR_LIPOPROTEIN"/>
    <property type="match status" value="1"/>
</dbReference>
<dbReference type="AlphaFoldDB" id="A0A806X2J5"/>
<dbReference type="KEGG" id="kle:AO703_04225"/>
<sequence length="225" mass="25671">MSNFYVRGVLANLITLLIFLACMFIPAGTLDYWQAWVFVVVFEVCSQALGIYFLTHDRKLVERRMNFGPGAEQRPAQKFISSLFILGFVGFVVLPAFDHRFGWSPVSPIVSILADAFVIVSFLLFFSVMKSNSYAASTIQVEDGQTVVSTGLYAYVRHPMYSGALLLLAAMPLALGSWWSVFLLVPFFPVLAWRLIDEEEFLKENLPGYTEYMQKVRYRLVPYIW</sequence>
<dbReference type="EMBL" id="CP012871">
    <property type="protein sequence ID" value="ALR75544.1"/>
    <property type="molecule type" value="Genomic_DNA"/>
</dbReference>